<reference evidence="2 3" key="1">
    <citation type="submission" date="2020-08" db="EMBL/GenBank/DDBJ databases">
        <title>Sequencing the genomes of 1000 actinobacteria strains.</title>
        <authorList>
            <person name="Klenk H.-P."/>
        </authorList>
    </citation>
    <scope>NUCLEOTIDE SEQUENCE [LARGE SCALE GENOMIC DNA]</scope>
    <source>
        <strain evidence="2 3">DSM 43150</strain>
    </source>
</reference>
<reference evidence="1 4" key="2">
    <citation type="submission" date="2021-01" db="EMBL/GenBank/DDBJ databases">
        <title>Whole genome shotgun sequence of Actinoplanes lobatus NBRC 12513.</title>
        <authorList>
            <person name="Komaki H."/>
            <person name="Tamura T."/>
        </authorList>
    </citation>
    <scope>NUCLEOTIDE SEQUENCE [LARGE SCALE GENOMIC DNA]</scope>
    <source>
        <strain evidence="1 4">NBRC 12513</strain>
    </source>
</reference>
<keyword evidence="4" id="KW-1185">Reference proteome</keyword>
<protein>
    <submittedName>
        <fullName evidence="2">Uncharacterized protein</fullName>
    </submittedName>
</protein>
<dbReference type="AlphaFoldDB" id="A0A7W7HCS4"/>
<dbReference type="EMBL" id="BOMP01000156">
    <property type="protein sequence ID" value="GIE45137.1"/>
    <property type="molecule type" value="Genomic_DNA"/>
</dbReference>
<name>A0A7W7HCS4_9ACTN</name>
<evidence type="ECO:0000313" key="1">
    <source>
        <dbReference type="EMBL" id="GIE45137.1"/>
    </source>
</evidence>
<dbReference type="EMBL" id="JACHNC010000001">
    <property type="protein sequence ID" value="MBB4747787.1"/>
    <property type="molecule type" value="Genomic_DNA"/>
</dbReference>
<dbReference type="Proteomes" id="UP000590511">
    <property type="component" value="Unassembled WGS sequence"/>
</dbReference>
<gene>
    <name evidence="1" type="ORF">Alo02nite_80350</name>
    <name evidence="2" type="ORF">BJ964_001948</name>
</gene>
<evidence type="ECO:0000313" key="2">
    <source>
        <dbReference type="EMBL" id="MBB4747787.1"/>
    </source>
</evidence>
<organism evidence="2 3">
    <name type="scientific">Actinoplanes lobatus</name>
    <dbReference type="NCBI Taxonomy" id="113568"/>
    <lineage>
        <taxon>Bacteria</taxon>
        <taxon>Bacillati</taxon>
        <taxon>Actinomycetota</taxon>
        <taxon>Actinomycetes</taxon>
        <taxon>Micromonosporales</taxon>
        <taxon>Micromonosporaceae</taxon>
        <taxon>Actinoplanes</taxon>
    </lineage>
</organism>
<evidence type="ECO:0000313" key="3">
    <source>
        <dbReference type="Proteomes" id="UP000590511"/>
    </source>
</evidence>
<proteinExistence type="predicted"/>
<dbReference type="RefSeq" id="WP_188120383.1">
    <property type="nucleotide sequence ID" value="NZ_BOMP01000156.1"/>
</dbReference>
<accession>A0A7W7HCS4</accession>
<comment type="caution">
    <text evidence="2">The sequence shown here is derived from an EMBL/GenBank/DDBJ whole genome shotgun (WGS) entry which is preliminary data.</text>
</comment>
<dbReference type="Proteomes" id="UP000631312">
    <property type="component" value="Unassembled WGS sequence"/>
</dbReference>
<sequence>MSNEFTDDPIAKALLKHLATERGRDDPVGELARELLESGVPLRDLLRNPWYGEGLAAAAEAGQAELSRMAPEQLKALEDAATRLSEARDAAEGDNE</sequence>
<evidence type="ECO:0000313" key="4">
    <source>
        <dbReference type="Proteomes" id="UP000631312"/>
    </source>
</evidence>